<dbReference type="HAMAP" id="MF_00276">
    <property type="entry name" value="KdpC"/>
    <property type="match status" value="1"/>
</dbReference>
<dbReference type="EMBL" id="JAJHJB010000020">
    <property type="protein sequence ID" value="MCC5466584.1"/>
    <property type="molecule type" value="Genomic_DNA"/>
</dbReference>
<reference evidence="12" key="1">
    <citation type="submission" date="2021-11" db="EMBL/GenBank/DDBJ databases">
        <title>Description of a new species Pelosinus isolated from the bottom sediments of Lake Baikal.</title>
        <authorList>
            <person name="Zakharyuk A."/>
        </authorList>
    </citation>
    <scope>NUCLEOTIDE SEQUENCE</scope>
    <source>
        <strain evidence="12">Bkl1</strain>
    </source>
</reference>
<evidence type="ECO:0000256" key="11">
    <source>
        <dbReference type="HAMAP-Rule" id="MF_00276"/>
    </source>
</evidence>
<protein>
    <recommendedName>
        <fullName evidence="11">Potassium-transporting ATPase KdpC subunit</fullName>
    </recommendedName>
    <alternativeName>
        <fullName evidence="11">ATP phosphohydrolase [potassium-transporting] C chain</fullName>
    </alternativeName>
    <alternativeName>
        <fullName evidence="11">Potassium-binding and translocating subunit C</fullName>
    </alternativeName>
    <alternativeName>
        <fullName evidence="11">Potassium-translocating ATPase C chain</fullName>
    </alternativeName>
</protein>
<keyword evidence="13" id="KW-1185">Reference proteome</keyword>
<evidence type="ECO:0000256" key="2">
    <source>
        <dbReference type="ARBA" id="ARBA00022475"/>
    </source>
</evidence>
<sequence length="193" mass="20761">MWKQIISALRLLILLTVVTGIAYPLAMTGVAQAIFPEQANGSLVYVNDKPTGSILLGQNFTTAKYFHSRPSSAGTDGYDAAGSSGSNLGPTSKKLVDTVKDNIEKVRSENQLEESVFIPSDLVMASASGLDPDISPEAAYLQVNRIANERGISENEVRRLVTSHVQVRQLGFLGAERVNVLALNMALDRLASK</sequence>
<evidence type="ECO:0000256" key="6">
    <source>
        <dbReference type="ARBA" id="ARBA00022840"/>
    </source>
</evidence>
<keyword evidence="1 11" id="KW-0813">Transport</keyword>
<keyword evidence="2 11" id="KW-1003">Cell membrane</keyword>
<keyword evidence="10 11" id="KW-0472">Membrane</keyword>
<accession>A0ABS8HX83</accession>
<keyword evidence="3 11" id="KW-0633">Potassium transport</keyword>
<evidence type="ECO:0000256" key="7">
    <source>
        <dbReference type="ARBA" id="ARBA00022958"/>
    </source>
</evidence>
<dbReference type="RefSeq" id="WP_229535717.1">
    <property type="nucleotide sequence ID" value="NZ_JAJHJB010000020.1"/>
</dbReference>
<dbReference type="NCBIfam" id="NF001454">
    <property type="entry name" value="PRK00315.1"/>
    <property type="match status" value="1"/>
</dbReference>
<dbReference type="NCBIfam" id="TIGR00681">
    <property type="entry name" value="kdpC"/>
    <property type="match status" value="1"/>
</dbReference>
<evidence type="ECO:0000256" key="9">
    <source>
        <dbReference type="ARBA" id="ARBA00023065"/>
    </source>
</evidence>
<dbReference type="InterPro" id="IPR003820">
    <property type="entry name" value="KdpC"/>
</dbReference>
<evidence type="ECO:0000256" key="4">
    <source>
        <dbReference type="ARBA" id="ARBA00022692"/>
    </source>
</evidence>
<gene>
    <name evidence="11 12" type="primary">kdpC</name>
    <name evidence="12" type="ORF">LMF89_14640</name>
</gene>
<dbReference type="PANTHER" id="PTHR30042">
    <property type="entry name" value="POTASSIUM-TRANSPORTING ATPASE C CHAIN"/>
    <property type="match status" value="1"/>
</dbReference>
<evidence type="ECO:0000313" key="12">
    <source>
        <dbReference type="EMBL" id="MCC5466584.1"/>
    </source>
</evidence>
<keyword evidence="5 11" id="KW-0547">Nucleotide-binding</keyword>
<dbReference type="PIRSF" id="PIRSF001296">
    <property type="entry name" value="K_ATPase_KdpC"/>
    <property type="match status" value="1"/>
</dbReference>
<dbReference type="Proteomes" id="UP001165492">
    <property type="component" value="Unassembled WGS sequence"/>
</dbReference>
<keyword evidence="9 11" id="KW-0406">Ion transport</keyword>
<comment type="subcellular location">
    <subcellularLocation>
        <location evidence="11">Cell membrane</location>
        <topology evidence="11">Single-pass membrane protein</topology>
    </subcellularLocation>
</comment>
<evidence type="ECO:0000313" key="13">
    <source>
        <dbReference type="Proteomes" id="UP001165492"/>
    </source>
</evidence>
<evidence type="ECO:0000256" key="10">
    <source>
        <dbReference type="ARBA" id="ARBA00023136"/>
    </source>
</evidence>
<comment type="subunit">
    <text evidence="11">The system is composed of three essential subunits: KdpA, KdpB and KdpC.</text>
</comment>
<comment type="caution">
    <text evidence="12">The sequence shown here is derived from an EMBL/GenBank/DDBJ whole genome shotgun (WGS) entry which is preliminary data.</text>
</comment>
<keyword evidence="7 11" id="KW-0630">Potassium</keyword>
<evidence type="ECO:0000256" key="8">
    <source>
        <dbReference type="ARBA" id="ARBA00022989"/>
    </source>
</evidence>
<comment type="similarity">
    <text evidence="11">Belongs to the KdpC family.</text>
</comment>
<name>A0ABS8HX83_9FIRM</name>
<proteinExistence type="inferred from homology"/>
<keyword evidence="4 11" id="KW-0812">Transmembrane</keyword>
<dbReference type="Pfam" id="PF02669">
    <property type="entry name" value="KdpC"/>
    <property type="match status" value="1"/>
</dbReference>
<evidence type="ECO:0000256" key="1">
    <source>
        <dbReference type="ARBA" id="ARBA00022448"/>
    </source>
</evidence>
<comment type="function">
    <text evidence="11">Part of the high-affinity ATP-driven potassium transport (or Kdp) system, which catalyzes the hydrolysis of ATP coupled with the electrogenic transport of potassium into the cytoplasm. This subunit acts as a catalytic chaperone that increases the ATP-binding affinity of the ATP-hydrolyzing subunit KdpB by the formation of a transient KdpB/KdpC/ATP ternary complex.</text>
</comment>
<dbReference type="PANTHER" id="PTHR30042:SF2">
    <property type="entry name" value="POTASSIUM-TRANSPORTING ATPASE KDPC SUBUNIT"/>
    <property type="match status" value="1"/>
</dbReference>
<evidence type="ECO:0000256" key="3">
    <source>
        <dbReference type="ARBA" id="ARBA00022538"/>
    </source>
</evidence>
<organism evidence="12 13">
    <name type="scientific">Pelosinus baikalensis</name>
    <dbReference type="NCBI Taxonomy" id="2892015"/>
    <lineage>
        <taxon>Bacteria</taxon>
        <taxon>Bacillati</taxon>
        <taxon>Bacillota</taxon>
        <taxon>Negativicutes</taxon>
        <taxon>Selenomonadales</taxon>
        <taxon>Sporomusaceae</taxon>
        <taxon>Pelosinus</taxon>
    </lineage>
</organism>
<keyword evidence="8 11" id="KW-1133">Transmembrane helix</keyword>
<evidence type="ECO:0000256" key="5">
    <source>
        <dbReference type="ARBA" id="ARBA00022741"/>
    </source>
</evidence>
<keyword evidence="6 11" id="KW-0067">ATP-binding</keyword>